<accession>A0A4Y9M2E4</accession>
<name>A0A4Y9M2E4_9BRAD</name>
<dbReference type="OrthoDB" id="9768836at2"/>
<dbReference type="GO" id="GO:0000166">
    <property type="term" value="F:nucleotide binding"/>
    <property type="evidence" value="ECO:0007669"/>
    <property type="project" value="InterPro"/>
</dbReference>
<dbReference type="Gene3D" id="3.40.50.720">
    <property type="entry name" value="NAD(P)-binding Rossmann-like Domain"/>
    <property type="match status" value="1"/>
</dbReference>
<protein>
    <submittedName>
        <fullName evidence="3">Gfo/Idh/MocA family oxidoreductase</fullName>
    </submittedName>
</protein>
<reference evidence="3 4" key="1">
    <citation type="submission" date="2019-03" db="EMBL/GenBank/DDBJ databases">
        <title>Bradyrhizobium diversity isolated from nodules of Chamaecrista fasciculata.</title>
        <authorList>
            <person name="Klepa M.S."/>
            <person name="Urquiaga M.O."/>
            <person name="Hungria M."/>
            <person name="Delamuta J.R."/>
        </authorList>
    </citation>
    <scope>NUCLEOTIDE SEQUENCE [LARGE SCALE GENOMIC DNA]</scope>
    <source>
        <strain evidence="3 4">CNPSo 3448</strain>
    </source>
</reference>
<dbReference type="AlphaFoldDB" id="A0A4Y9M2E4"/>
<gene>
    <name evidence="3" type="ORF">E4K65_10665</name>
</gene>
<keyword evidence="4" id="KW-1185">Reference proteome</keyword>
<dbReference type="Proteomes" id="UP000297966">
    <property type="component" value="Unassembled WGS sequence"/>
</dbReference>
<evidence type="ECO:0000259" key="2">
    <source>
        <dbReference type="Pfam" id="PF22725"/>
    </source>
</evidence>
<dbReference type="PANTHER" id="PTHR43377:SF1">
    <property type="entry name" value="BILIVERDIN REDUCTASE A"/>
    <property type="match status" value="1"/>
</dbReference>
<evidence type="ECO:0000313" key="3">
    <source>
        <dbReference type="EMBL" id="TFV49349.1"/>
    </source>
</evidence>
<dbReference type="InterPro" id="IPR000683">
    <property type="entry name" value="Gfo/Idh/MocA-like_OxRdtase_N"/>
</dbReference>
<dbReference type="Pfam" id="PF22725">
    <property type="entry name" value="GFO_IDH_MocA_C3"/>
    <property type="match status" value="1"/>
</dbReference>
<dbReference type="SUPFAM" id="SSF55347">
    <property type="entry name" value="Glyceraldehyde-3-phosphate dehydrogenase-like, C-terminal domain"/>
    <property type="match status" value="1"/>
</dbReference>
<dbReference type="InterPro" id="IPR036291">
    <property type="entry name" value="NAD(P)-bd_dom_sf"/>
</dbReference>
<dbReference type="SUPFAM" id="SSF51735">
    <property type="entry name" value="NAD(P)-binding Rossmann-fold domains"/>
    <property type="match status" value="1"/>
</dbReference>
<dbReference type="Gene3D" id="3.30.360.10">
    <property type="entry name" value="Dihydrodipicolinate Reductase, domain 2"/>
    <property type="match status" value="1"/>
</dbReference>
<proteinExistence type="predicted"/>
<dbReference type="Pfam" id="PF01408">
    <property type="entry name" value="GFO_IDH_MocA"/>
    <property type="match status" value="1"/>
</dbReference>
<dbReference type="EMBL" id="SPQT01000003">
    <property type="protein sequence ID" value="TFV49349.1"/>
    <property type="molecule type" value="Genomic_DNA"/>
</dbReference>
<dbReference type="RefSeq" id="WP_135174107.1">
    <property type="nucleotide sequence ID" value="NZ_SPQT01000003.1"/>
</dbReference>
<evidence type="ECO:0000313" key="4">
    <source>
        <dbReference type="Proteomes" id="UP000297966"/>
    </source>
</evidence>
<dbReference type="PANTHER" id="PTHR43377">
    <property type="entry name" value="BILIVERDIN REDUCTASE A"/>
    <property type="match status" value="1"/>
</dbReference>
<dbReference type="InterPro" id="IPR051450">
    <property type="entry name" value="Gfo/Idh/MocA_Oxidoreductases"/>
</dbReference>
<sequence length="365" mass="40219">MSSLSLSPTQNVRVLVVGLGTMGTSHARAYRSVEGFELVGLCTSRAADRDDLEAEFPTLPRFESFDEALTRLRPDAVAICTYTEHHAAMALQAFAAGAHVFCEKPLADTLDVARQVVSAARAARKALLIGYILRVHPAWSRFVEIGRTLGKPLVMRMNLNQQSAGSFWEVHKKLMRSTSPIVDCGVHYVDIMCQVTRARPVAVHAVGARLTSEIAPAMYNYGHLHIMFDDGSVGWYEVGWGPMMSETAHFVKDMIGPNGSVSIVAKESADAGAHSAEHDTHTRTNALRIHHAARDAEDRFAQPDELISTADDPDHQELCEREQRLFLSAVRGEIDLSEHHEDAINSLRIVFAADESVRTGEVIRL</sequence>
<evidence type="ECO:0000259" key="1">
    <source>
        <dbReference type="Pfam" id="PF01408"/>
    </source>
</evidence>
<feature type="domain" description="GFO/IDH/MocA-like oxidoreductase" evidence="2">
    <location>
        <begin position="148"/>
        <end position="240"/>
    </location>
</feature>
<dbReference type="InterPro" id="IPR055170">
    <property type="entry name" value="GFO_IDH_MocA-like_dom"/>
</dbReference>
<comment type="caution">
    <text evidence="3">The sequence shown here is derived from an EMBL/GenBank/DDBJ whole genome shotgun (WGS) entry which is preliminary data.</text>
</comment>
<feature type="domain" description="Gfo/Idh/MocA-like oxidoreductase N-terminal" evidence="1">
    <location>
        <begin position="12"/>
        <end position="131"/>
    </location>
</feature>
<organism evidence="3 4">
    <name type="scientific">Bradyrhizobium niftali</name>
    <dbReference type="NCBI Taxonomy" id="2560055"/>
    <lineage>
        <taxon>Bacteria</taxon>
        <taxon>Pseudomonadati</taxon>
        <taxon>Pseudomonadota</taxon>
        <taxon>Alphaproteobacteria</taxon>
        <taxon>Hyphomicrobiales</taxon>
        <taxon>Nitrobacteraceae</taxon>
        <taxon>Bradyrhizobium</taxon>
    </lineage>
</organism>